<feature type="transmembrane region" description="Helical" evidence="1">
    <location>
        <begin position="87"/>
        <end position="115"/>
    </location>
</feature>
<evidence type="ECO:0000313" key="2">
    <source>
        <dbReference type="EMBL" id="MBB6226113.1"/>
    </source>
</evidence>
<dbReference type="EMBL" id="JACIIV010000002">
    <property type="protein sequence ID" value="MBB6226113.1"/>
    <property type="molecule type" value="Genomic_DNA"/>
</dbReference>
<gene>
    <name evidence="2" type="ORF">FHS79_000266</name>
</gene>
<evidence type="ECO:0000256" key="1">
    <source>
        <dbReference type="SAM" id="Phobius"/>
    </source>
</evidence>
<reference evidence="2 3" key="1">
    <citation type="submission" date="2020-08" db="EMBL/GenBank/DDBJ databases">
        <title>Genomic Encyclopedia of Type Strains, Phase IV (KMG-IV): sequencing the most valuable type-strain genomes for metagenomic binning, comparative biology and taxonomic classification.</title>
        <authorList>
            <person name="Goeker M."/>
        </authorList>
    </citation>
    <scope>NUCLEOTIDE SEQUENCE [LARGE SCALE GENOMIC DNA]</scope>
    <source>
        <strain evidence="2 3">DSM 102189</strain>
    </source>
</reference>
<dbReference type="PANTHER" id="PTHR37314">
    <property type="entry name" value="SLR0142 PROTEIN"/>
    <property type="match status" value="1"/>
</dbReference>
<accession>A0A841L565</accession>
<keyword evidence="1" id="KW-0812">Transmembrane</keyword>
<dbReference type="InterPro" id="IPR010699">
    <property type="entry name" value="DUF1275"/>
</dbReference>
<keyword evidence="1" id="KW-0472">Membrane</keyword>
<dbReference type="Proteomes" id="UP000538147">
    <property type="component" value="Unassembled WGS sequence"/>
</dbReference>
<dbReference type="RefSeq" id="WP_184194215.1">
    <property type="nucleotide sequence ID" value="NZ_JACIIV010000002.1"/>
</dbReference>
<dbReference type="Pfam" id="PF06912">
    <property type="entry name" value="DUF1275"/>
    <property type="match status" value="1"/>
</dbReference>
<sequence length="221" mass="22705">MLEDRRTRLFAATLSATAGYVDAVGWLTSGGLFVSFMSGNVTKVGLAMAGVLGNLALGFGLIASFVGGVIAGSLLGRATGRRQRGAVLWLVTMLMGLAALLLELGPMVPAVLLLAASMGAKNTVFAENGEVKVGLTYMTGALVRMGKRIATAILGGDKLGWVSPATLFAGMVAGATLGALTHVALGARALFVSVGIMLVLTLYAQLRLPGAEDTLDLEPRR</sequence>
<evidence type="ECO:0000313" key="3">
    <source>
        <dbReference type="Proteomes" id="UP000538147"/>
    </source>
</evidence>
<protein>
    <submittedName>
        <fullName evidence="2">Uncharacterized membrane protein YoaK (UPF0700 family)</fullName>
    </submittedName>
</protein>
<name>A0A841L565_9SPHN</name>
<organism evidence="2 3">
    <name type="scientific">Polymorphobacter multimanifer</name>
    <dbReference type="NCBI Taxonomy" id="1070431"/>
    <lineage>
        <taxon>Bacteria</taxon>
        <taxon>Pseudomonadati</taxon>
        <taxon>Pseudomonadota</taxon>
        <taxon>Alphaproteobacteria</taxon>
        <taxon>Sphingomonadales</taxon>
        <taxon>Sphingosinicellaceae</taxon>
        <taxon>Polymorphobacter</taxon>
    </lineage>
</organism>
<dbReference type="AlphaFoldDB" id="A0A841L565"/>
<feature type="transmembrane region" description="Helical" evidence="1">
    <location>
        <begin position="187"/>
        <end position="206"/>
    </location>
</feature>
<proteinExistence type="predicted"/>
<feature type="transmembrane region" description="Helical" evidence="1">
    <location>
        <begin position="47"/>
        <end position="75"/>
    </location>
</feature>
<keyword evidence="3" id="KW-1185">Reference proteome</keyword>
<feature type="transmembrane region" description="Helical" evidence="1">
    <location>
        <begin position="161"/>
        <end position="180"/>
    </location>
</feature>
<comment type="caution">
    <text evidence="2">The sequence shown here is derived from an EMBL/GenBank/DDBJ whole genome shotgun (WGS) entry which is preliminary data.</text>
</comment>
<keyword evidence="1" id="KW-1133">Transmembrane helix</keyword>
<dbReference type="PANTHER" id="PTHR37314:SF4">
    <property type="entry name" value="UPF0700 TRANSMEMBRANE PROTEIN YOAK"/>
    <property type="match status" value="1"/>
</dbReference>